<proteinExistence type="predicted"/>
<keyword evidence="1" id="KW-1133">Transmembrane helix</keyword>
<keyword evidence="3" id="KW-1185">Reference proteome</keyword>
<feature type="transmembrane region" description="Helical" evidence="1">
    <location>
        <begin position="6"/>
        <end position="28"/>
    </location>
</feature>
<organism evidence="2 3">
    <name type="scientific">Xylanibacter brevis</name>
    <dbReference type="NCBI Taxonomy" id="83231"/>
    <lineage>
        <taxon>Bacteria</taxon>
        <taxon>Pseudomonadati</taxon>
        <taxon>Bacteroidota</taxon>
        <taxon>Bacteroidia</taxon>
        <taxon>Bacteroidales</taxon>
        <taxon>Prevotellaceae</taxon>
        <taxon>Xylanibacter</taxon>
    </lineage>
</organism>
<keyword evidence="1" id="KW-0812">Transmembrane</keyword>
<keyword evidence="1" id="KW-0472">Membrane</keyword>
<gene>
    <name evidence="2" type="ORF">I6E12_11795</name>
</gene>
<reference evidence="2 3" key="1">
    <citation type="submission" date="2020-12" db="EMBL/GenBank/DDBJ databases">
        <title>Whole genome sequences of gut porcine anaerobes.</title>
        <authorList>
            <person name="Kubasova T."/>
            <person name="Jahodarova E."/>
            <person name="Rychlik I."/>
        </authorList>
    </citation>
    <scope>NUCLEOTIDE SEQUENCE [LARGE SCALE GENOMIC DNA]</scope>
    <source>
        <strain evidence="2 3">An925</strain>
    </source>
</reference>
<name>A0ABS9CI68_9BACT</name>
<evidence type="ECO:0000313" key="3">
    <source>
        <dbReference type="Proteomes" id="UP001200470"/>
    </source>
</evidence>
<accession>A0ABS9CI68</accession>
<evidence type="ECO:0000313" key="2">
    <source>
        <dbReference type="EMBL" id="MCF2564778.1"/>
    </source>
</evidence>
<dbReference type="RefSeq" id="WP_301638652.1">
    <property type="nucleotide sequence ID" value="NZ_JADYTN010000038.1"/>
</dbReference>
<dbReference type="Proteomes" id="UP001200470">
    <property type="component" value="Unassembled WGS sequence"/>
</dbReference>
<comment type="caution">
    <text evidence="2">The sequence shown here is derived from an EMBL/GenBank/DDBJ whole genome shotgun (WGS) entry which is preliminary data.</text>
</comment>
<sequence>MDKKSFLLGTLTGVVLTFVALIVIGFMIKDSDTKDSVQYLNQPTSYENKKETAFKVFQVFDDAALAREASDYDLHYNKPSEDMYLGNTVLIVGKNFYSDQIIVIKDPQRIGNYKYTSNGGMPMVVPVIDGKSNE</sequence>
<evidence type="ECO:0000256" key="1">
    <source>
        <dbReference type="SAM" id="Phobius"/>
    </source>
</evidence>
<dbReference type="EMBL" id="JADYTN010000038">
    <property type="protein sequence ID" value="MCF2564778.1"/>
    <property type="molecule type" value="Genomic_DNA"/>
</dbReference>
<protein>
    <submittedName>
        <fullName evidence="2">VPDSG-CTERM exosortase interaction domain protein</fullName>
    </submittedName>
</protein>